<reference evidence="2 3" key="1">
    <citation type="submission" date="2018-01" db="EMBL/GenBank/DDBJ databases">
        <title>Metagenomic assembled genomes from two thermal pools in the Uzon Caldera, Kamchatka, Russia.</title>
        <authorList>
            <person name="Wilkins L."/>
            <person name="Ettinger C."/>
        </authorList>
    </citation>
    <scope>NUCLEOTIDE SEQUENCE [LARGE SCALE GENOMIC DNA]</scope>
    <source>
        <strain evidence="2">ZAV-07</strain>
    </source>
</reference>
<dbReference type="Proteomes" id="UP000237040">
    <property type="component" value="Unassembled WGS sequence"/>
</dbReference>
<evidence type="ECO:0000259" key="1">
    <source>
        <dbReference type="Pfam" id="PF01261"/>
    </source>
</evidence>
<dbReference type="RefSeq" id="WP_424586919.1">
    <property type="nucleotide sequence ID" value="NZ_JBNAUB010000023.1"/>
</dbReference>
<dbReference type="InterPro" id="IPR001719">
    <property type="entry name" value="AP_endonuc_2"/>
</dbReference>
<feature type="domain" description="Xylose isomerase-like TIM barrel" evidence="1">
    <location>
        <begin position="47"/>
        <end position="239"/>
    </location>
</feature>
<dbReference type="GO" id="GO:0006284">
    <property type="term" value="P:base-excision repair"/>
    <property type="evidence" value="ECO:0007669"/>
    <property type="project" value="TreeGrafter"/>
</dbReference>
<gene>
    <name evidence="2" type="ORF">C0189_02505</name>
</gene>
<dbReference type="Pfam" id="PF01261">
    <property type="entry name" value="AP_endonuc_2"/>
    <property type="match status" value="1"/>
</dbReference>
<dbReference type="Gene3D" id="3.20.20.150">
    <property type="entry name" value="Divalent-metal-dependent TIM barrel enzymes"/>
    <property type="match status" value="1"/>
</dbReference>
<dbReference type="PANTHER" id="PTHR21445">
    <property type="entry name" value="ENDONUCLEASE IV ENDODEOXYRIBONUCLEASE IV"/>
    <property type="match status" value="1"/>
</dbReference>
<dbReference type="AlphaFoldDB" id="A0A2J6WES9"/>
<dbReference type="InterPro" id="IPR013022">
    <property type="entry name" value="Xyl_isomerase-like_TIM-brl"/>
</dbReference>
<evidence type="ECO:0000313" key="3">
    <source>
        <dbReference type="Proteomes" id="UP000237040"/>
    </source>
</evidence>
<dbReference type="EMBL" id="PNIL01000036">
    <property type="protein sequence ID" value="PMP67756.1"/>
    <property type="molecule type" value="Genomic_DNA"/>
</dbReference>
<dbReference type="SMART" id="SM00518">
    <property type="entry name" value="AP2Ec"/>
    <property type="match status" value="1"/>
</dbReference>
<dbReference type="GO" id="GO:0003906">
    <property type="term" value="F:DNA-(apurinic or apyrimidinic site) endonuclease activity"/>
    <property type="evidence" value="ECO:0007669"/>
    <property type="project" value="TreeGrafter"/>
</dbReference>
<dbReference type="InterPro" id="IPR036237">
    <property type="entry name" value="Xyl_isomerase-like_sf"/>
</dbReference>
<protein>
    <recommendedName>
        <fullName evidence="1">Xylose isomerase-like TIM barrel domain-containing protein</fullName>
    </recommendedName>
</protein>
<dbReference type="SUPFAM" id="SSF51658">
    <property type="entry name" value="Xylose isomerase-like"/>
    <property type="match status" value="1"/>
</dbReference>
<name>A0A2J6WES9_9BACT</name>
<accession>A0A2J6WES9</accession>
<comment type="caution">
    <text evidence="2">The sequence shown here is derived from an EMBL/GenBank/DDBJ whole genome shotgun (WGS) entry which is preliminary data.</text>
</comment>
<proteinExistence type="predicted"/>
<sequence length="243" mass="28225">MEIGFSTIGFLLNNVELKANDNIDFVDEVEVVFDLGVDSLPKLNKPIKIHAPYFYTNLASLSKRHLKFSLDEISRVLDFGFDTVVHEGGFTTRFDGYIEKSVKIMETSFEFLTSKYTNIILENTTNSLFSNFEEFLDFFMNFNVNFCFDISHYFIKEDKFNKPILLKDKYLERIRKVHISDTVQGKDLHLPIGSGNVDFRLVQAFLKDLKDDVSVVIESIPRGSNVFDFYREEIDKLKEIIYG</sequence>
<dbReference type="GO" id="GO:0008081">
    <property type="term" value="F:phosphoric diester hydrolase activity"/>
    <property type="evidence" value="ECO:0007669"/>
    <property type="project" value="TreeGrafter"/>
</dbReference>
<dbReference type="GO" id="GO:0003677">
    <property type="term" value="F:DNA binding"/>
    <property type="evidence" value="ECO:0007669"/>
    <property type="project" value="InterPro"/>
</dbReference>
<dbReference type="GO" id="GO:0008270">
    <property type="term" value="F:zinc ion binding"/>
    <property type="evidence" value="ECO:0007669"/>
    <property type="project" value="InterPro"/>
</dbReference>
<organism evidence="2 3">
    <name type="scientific">Caldisericum exile</name>
    <dbReference type="NCBI Taxonomy" id="693075"/>
    <lineage>
        <taxon>Bacteria</taxon>
        <taxon>Pseudomonadati</taxon>
        <taxon>Caldisericota/Cryosericota group</taxon>
        <taxon>Caldisericota</taxon>
        <taxon>Caldisericia</taxon>
        <taxon>Caldisericales</taxon>
        <taxon>Caldisericaceae</taxon>
        <taxon>Caldisericum</taxon>
    </lineage>
</organism>
<dbReference type="PANTHER" id="PTHR21445:SF0">
    <property type="entry name" value="APURINIC-APYRIMIDINIC ENDONUCLEASE"/>
    <property type="match status" value="1"/>
</dbReference>
<evidence type="ECO:0000313" key="2">
    <source>
        <dbReference type="EMBL" id="PMP67756.1"/>
    </source>
</evidence>